<feature type="active site" description="Proton acceptor" evidence="11">
    <location>
        <position position="127"/>
    </location>
</feature>
<feature type="binding site" evidence="13">
    <location>
        <position position="251"/>
    </location>
    <ligand>
        <name>Mg(2+)</name>
        <dbReference type="ChEBI" id="CHEBI:18420"/>
    </ligand>
</feature>
<evidence type="ECO:0000256" key="6">
    <source>
        <dbReference type="ARBA" id="ARBA00022801"/>
    </source>
</evidence>
<sequence length="408" mass="44104">MPTAWLELPEDTPFGLNNLPYGVYTTPQDPETACVGVRVGDHILDTAACAQALGDPNADILDHPTLNPFLAAGRPTWQAVRRSVTTWLTDTALRPAVEPHLVPVEDATMHLPFEVADYVDFYSSEHHATNVGKMFRPDAEALTPNWKHMPIGYHGRAGTVVVSGTPVIRPAGQRMDGDDPSPVFGPSRRLDIEAEVGFVVGTPTRTGERVPLPALADHVFGVCLLNDWSARDIQAWEYRPLGPFLGKSFATSVSPWIVPLDALATARVSPPPRDPALLPYLDDSKEEPWGLDIRLTVGLNGYTVSEPPFSGMYYTAAQQLAHMTVNGASLRTGDLFASGTVSGPEREQRGCFLELTWAGREPVALPDGNQRTFLEDGDEVAISAWAPGPDGGRIGFGEVTGRVLPATL</sequence>
<keyword evidence="5 13" id="KW-0479">Metal-binding</keyword>
<dbReference type="GO" id="GO:0006559">
    <property type="term" value="P:L-phenylalanine catabolic process"/>
    <property type="evidence" value="ECO:0007669"/>
    <property type="project" value="UniProtKB-KW"/>
</dbReference>
<keyword evidence="9" id="KW-0828">Tyrosine catabolism</keyword>
<dbReference type="InterPro" id="IPR036663">
    <property type="entry name" value="Fumarylacetoacetase_C_sf"/>
</dbReference>
<keyword evidence="8 13" id="KW-0460">Magnesium</keyword>
<reference evidence="16" key="2">
    <citation type="submission" date="2020-09" db="EMBL/GenBank/DDBJ databases">
        <authorList>
            <person name="Sun Q."/>
            <person name="Zhou Y."/>
        </authorList>
    </citation>
    <scope>NUCLEOTIDE SEQUENCE</scope>
    <source>
        <strain evidence="16">CGMCC 4.7201</strain>
    </source>
</reference>
<feature type="binding site" evidence="13">
    <location>
        <position position="195"/>
    </location>
    <ligand>
        <name>Ca(2+)</name>
        <dbReference type="ChEBI" id="CHEBI:29108"/>
    </ligand>
</feature>
<dbReference type="GO" id="GO:0046872">
    <property type="term" value="F:metal ion binding"/>
    <property type="evidence" value="ECO:0007669"/>
    <property type="project" value="UniProtKB-KW"/>
</dbReference>
<keyword evidence="10" id="KW-0585">Phenylalanine catabolism</keyword>
<evidence type="ECO:0000256" key="12">
    <source>
        <dbReference type="PIRSR" id="PIRSR605959-2"/>
    </source>
</evidence>
<dbReference type="InterPro" id="IPR015377">
    <property type="entry name" value="Fumarylacetoacetase_N"/>
</dbReference>
<dbReference type="RefSeq" id="WP_189130677.1">
    <property type="nucleotide sequence ID" value="NZ_BMMS01000005.1"/>
</dbReference>
<evidence type="ECO:0000313" key="17">
    <source>
        <dbReference type="Proteomes" id="UP000641932"/>
    </source>
</evidence>
<dbReference type="FunFam" id="3.90.850.10:FF:000011">
    <property type="entry name" value="Fumarylacetoacetase"/>
    <property type="match status" value="1"/>
</dbReference>
<evidence type="ECO:0000313" key="16">
    <source>
        <dbReference type="EMBL" id="GGO83927.1"/>
    </source>
</evidence>
<feature type="domain" description="Fumarylacetoacetase-like C-terminal" evidence="14">
    <location>
        <begin position="119"/>
        <end position="403"/>
    </location>
</feature>
<dbReference type="NCBIfam" id="TIGR01266">
    <property type="entry name" value="fum_ac_acetase"/>
    <property type="match status" value="1"/>
</dbReference>
<feature type="binding site" evidence="13">
    <location>
        <position position="193"/>
    </location>
    <ligand>
        <name>Ca(2+)</name>
        <dbReference type="ChEBI" id="CHEBI:29108"/>
    </ligand>
</feature>
<dbReference type="GO" id="GO:0006572">
    <property type="term" value="P:L-tyrosine catabolic process"/>
    <property type="evidence" value="ECO:0007669"/>
    <property type="project" value="UniProtKB-KW"/>
</dbReference>
<comment type="cofactor">
    <cofactor evidence="2 13">
        <name>Mg(2+)</name>
        <dbReference type="ChEBI" id="CHEBI:18420"/>
    </cofactor>
</comment>
<evidence type="ECO:0000256" key="3">
    <source>
        <dbReference type="ARBA" id="ARBA00004782"/>
    </source>
</evidence>
<dbReference type="InterPro" id="IPR011234">
    <property type="entry name" value="Fumarylacetoacetase-like_C"/>
</dbReference>
<evidence type="ECO:0000256" key="1">
    <source>
        <dbReference type="ARBA" id="ARBA00001913"/>
    </source>
</evidence>
<evidence type="ECO:0000256" key="9">
    <source>
        <dbReference type="ARBA" id="ARBA00022878"/>
    </source>
</evidence>
<feature type="binding site" evidence="13">
    <location>
        <position position="227"/>
    </location>
    <ligand>
        <name>Mg(2+)</name>
        <dbReference type="ChEBI" id="CHEBI:18420"/>
    </ligand>
</feature>
<evidence type="ECO:0000259" key="14">
    <source>
        <dbReference type="Pfam" id="PF01557"/>
    </source>
</evidence>
<dbReference type="Gene3D" id="2.30.30.230">
    <property type="entry name" value="Fumarylacetoacetase, N-terminal domain"/>
    <property type="match status" value="1"/>
</dbReference>
<keyword evidence="17" id="KW-1185">Reference proteome</keyword>
<dbReference type="Proteomes" id="UP000641932">
    <property type="component" value="Unassembled WGS sequence"/>
</dbReference>
<gene>
    <name evidence="16" type="ORF">GCM10012280_14220</name>
</gene>
<evidence type="ECO:0000256" key="2">
    <source>
        <dbReference type="ARBA" id="ARBA00001946"/>
    </source>
</evidence>
<dbReference type="Pfam" id="PF01557">
    <property type="entry name" value="FAA_hydrolase"/>
    <property type="match status" value="1"/>
</dbReference>
<dbReference type="GO" id="GO:1902000">
    <property type="term" value="P:homogentisate catabolic process"/>
    <property type="evidence" value="ECO:0007669"/>
    <property type="project" value="TreeGrafter"/>
</dbReference>
<feature type="binding site" evidence="13">
    <location>
        <position position="247"/>
    </location>
    <ligand>
        <name>Mg(2+)</name>
        <dbReference type="ChEBI" id="CHEBI:18420"/>
    </ligand>
</feature>
<keyword evidence="6" id="KW-0378">Hydrolase</keyword>
<dbReference type="PANTHER" id="PTHR43069">
    <property type="entry name" value="FUMARYLACETOACETASE"/>
    <property type="match status" value="1"/>
</dbReference>
<dbReference type="InterPro" id="IPR005959">
    <property type="entry name" value="Fumarylacetoacetase"/>
</dbReference>
<dbReference type="Pfam" id="PF09298">
    <property type="entry name" value="FAA_hydrolase_N"/>
    <property type="match status" value="1"/>
</dbReference>
<dbReference type="PANTHER" id="PTHR43069:SF2">
    <property type="entry name" value="FUMARYLACETOACETASE"/>
    <property type="match status" value="1"/>
</dbReference>
<name>A0A917ZIE7_9ACTN</name>
<comment type="cofactor">
    <cofactor evidence="1 13">
        <name>Ca(2+)</name>
        <dbReference type="ChEBI" id="CHEBI:29108"/>
    </cofactor>
</comment>
<accession>A0A917ZIE7</accession>
<evidence type="ECO:0000256" key="8">
    <source>
        <dbReference type="ARBA" id="ARBA00022842"/>
    </source>
</evidence>
<evidence type="ECO:0000256" key="5">
    <source>
        <dbReference type="ARBA" id="ARBA00022723"/>
    </source>
</evidence>
<feature type="binding site" evidence="12">
    <location>
        <position position="238"/>
    </location>
    <ligand>
        <name>substrate</name>
    </ligand>
</feature>
<dbReference type="InterPro" id="IPR036462">
    <property type="entry name" value="Fumarylacetoacetase_N_sf"/>
</dbReference>
<dbReference type="SUPFAM" id="SSF56529">
    <property type="entry name" value="FAH"/>
    <property type="match status" value="1"/>
</dbReference>
<comment type="pathway">
    <text evidence="3">Amino-acid degradation; L-phenylalanine degradation; acetoacetate and fumarate from L-phenylalanine: step 6/6.</text>
</comment>
<dbReference type="Gene3D" id="3.90.850.10">
    <property type="entry name" value="Fumarylacetoacetase-like, C-terminal domain"/>
    <property type="match status" value="1"/>
</dbReference>
<evidence type="ECO:0000256" key="13">
    <source>
        <dbReference type="PIRSR" id="PIRSR605959-3"/>
    </source>
</evidence>
<evidence type="ECO:0000259" key="15">
    <source>
        <dbReference type="Pfam" id="PF09298"/>
    </source>
</evidence>
<feature type="binding site" evidence="13">
    <location>
        <position position="120"/>
    </location>
    <ligand>
        <name>Ca(2+)</name>
        <dbReference type="ChEBI" id="CHEBI:29108"/>
    </ligand>
</feature>
<feature type="binding site" evidence="12">
    <location>
        <position position="122"/>
    </location>
    <ligand>
        <name>substrate</name>
    </ligand>
</feature>
<dbReference type="EC" id="3.7.1.2" evidence="4"/>
<proteinExistence type="predicted"/>
<feature type="binding site" evidence="12">
    <location>
        <position position="136"/>
    </location>
    <ligand>
        <name>substrate</name>
    </ligand>
</feature>
<reference evidence="16" key="1">
    <citation type="journal article" date="2014" name="Int. J. Syst. Evol. Microbiol.">
        <title>Complete genome sequence of Corynebacterium casei LMG S-19264T (=DSM 44701T), isolated from a smear-ripened cheese.</title>
        <authorList>
            <consortium name="US DOE Joint Genome Institute (JGI-PGF)"/>
            <person name="Walter F."/>
            <person name="Albersmeier A."/>
            <person name="Kalinowski J."/>
            <person name="Ruckert C."/>
        </authorList>
    </citation>
    <scope>NUCLEOTIDE SEQUENCE</scope>
    <source>
        <strain evidence="16">CGMCC 4.7201</strain>
    </source>
</reference>
<dbReference type="EMBL" id="BMMS01000005">
    <property type="protein sequence ID" value="GGO83927.1"/>
    <property type="molecule type" value="Genomic_DNA"/>
</dbReference>
<evidence type="ECO:0000256" key="10">
    <source>
        <dbReference type="ARBA" id="ARBA00023232"/>
    </source>
</evidence>
<organism evidence="16 17">
    <name type="scientific">Wenjunlia tyrosinilytica</name>
    <dbReference type="NCBI Taxonomy" id="1544741"/>
    <lineage>
        <taxon>Bacteria</taxon>
        <taxon>Bacillati</taxon>
        <taxon>Actinomycetota</taxon>
        <taxon>Actinomycetes</taxon>
        <taxon>Kitasatosporales</taxon>
        <taxon>Streptomycetaceae</taxon>
        <taxon>Wenjunlia</taxon>
    </lineage>
</organism>
<dbReference type="AlphaFoldDB" id="A0A917ZIE7"/>
<evidence type="ECO:0000256" key="7">
    <source>
        <dbReference type="ARBA" id="ARBA00022837"/>
    </source>
</evidence>
<dbReference type="SUPFAM" id="SSF63433">
    <property type="entry name" value="Fumarylacetoacetate hydrolase, FAH, N-terminal domain"/>
    <property type="match status" value="1"/>
</dbReference>
<evidence type="ECO:0000256" key="4">
    <source>
        <dbReference type="ARBA" id="ARBA00012094"/>
    </source>
</evidence>
<feature type="binding site" evidence="12">
    <location>
        <position position="340"/>
    </location>
    <ligand>
        <name>substrate</name>
    </ligand>
</feature>
<dbReference type="GO" id="GO:0004334">
    <property type="term" value="F:fumarylacetoacetase activity"/>
    <property type="evidence" value="ECO:0007669"/>
    <property type="project" value="UniProtKB-EC"/>
</dbReference>
<comment type="caution">
    <text evidence="16">The sequence shown here is derived from an EMBL/GenBank/DDBJ whole genome shotgun (WGS) entry which is preliminary data.</text>
</comment>
<evidence type="ECO:0000256" key="11">
    <source>
        <dbReference type="PIRSR" id="PIRSR605959-1"/>
    </source>
</evidence>
<feature type="binding site" evidence="13">
    <location>
        <position position="227"/>
    </location>
    <ligand>
        <name>Ca(2+)</name>
        <dbReference type="ChEBI" id="CHEBI:29108"/>
    </ligand>
</feature>
<keyword evidence="7 13" id="KW-0106">Calcium</keyword>
<feature type="binding site" evidence="12">
    <location>
        <position position="234"/>
    </location>
    <ligand>
        <name>substrate</name>
    </ligand>
</feature>
<feature type="domain" description="Fumarylacetoacetase N-terminal" evidence="15">
    <location>
        <begin position="17"/>
        <end position="112"/>
    </location>
</feature>
<protein>
    <recommendedName>
        <fullName evidence="4">fumarylacetoacetase</fullName>
        <ecNumber evidence="4">3.7.1.2</ecNumber>
    </recommendedName>
</protein>